<protein>
    <recommendedName>
        <fullName evidence="2">Fe2OG dioxygenase domain-containing protein</fullName>
    </recommendedName>
</protein>
<dbReference type="InterPro" id="IPR056470">
    <property type="entry name" value="BesD/HalB-like"/>
</dbReference>
<dbReference type="EMBL" id="UINC01047937">
    <property type="protein sequence ID" value="SVB57841.1"/>
    <property type="molecule type" value="Genomic_DNA"/>
</dbReference>
<proteinExistence type="predicted"/>
<name>A0A382F6U8_9ZZZZ</name>
<dbReference type="AlphaFoldDB" id="A0A382F6U8"/>
<dbReference type="Pfam" id="PF23169">
    <property type="entry name" value="HalD"/>
    <property type="match status" value="1"/>
</dbReference>
<accession>A0A382F6U8</accession>
<evidence type="ECO:0008006" key="2">
    <source>
        <dbReference type="Google" id="ProtNLM"/>
    </source>
</evidence>
<evidence type="ECO:0000313" key="1">
    <source>
        <dbReference type="EMBL" id="SVB57841.1"/>
    </source>
</evidence>
<gene>
    <name evidence="1" type="ORF">METZ01_LOCUS210695</name>
</gene>
<reference evidence="1" key="1">
    <citation type="submission" date="2018-05" db="EMBL/GenBank/DDBJ databases">
        <authorList>
            <person name="Lanie J.A."/>
            <person name="Ng W.-L."/>
            <person name="Kazmierczak K.M."/>
            <person name="Andrzejewski T.M."/>
            <person name="Davidsen T.M."/>
            <person name="Wayne K.J."/>
            <person name="Tettelin H."/>
            <person name="Glass J.I."/>
            <person name="Rusch D."/>
            <person name="Podicherti R."/>
            <person name="Tsui H.-C.T."/>
            <person name="Winkler M.E."/>
        </authorList>
    </citation>
    <scope>NUCLEOTIDE SEQUENCE</scope>
</reference>
<dbReference type="SUPFAM" id="SSF51197">
    <property type="entry name" value="Clavaminate synthase-like"/>
    <property type="match status" value="1"/>
</dbReference>
<organism evidence="1">
    <name type="scientific">marine metagenome</name>
    <dbReference type="NCBI Taxonomy" id="408172"/>
    <lineage>
        <taxon>unclassified sequences</taxon>
        <taxon>metagenomes</taxon>
        <taxon>ecological metagenomes</taxon>
    </lineage>
</organism>
<sequence>MKKNLHDIVDIDKYPINDLNSPKIKDLIKICKEDLDQYSCSTISNFILPKSLKVMNEELIKQLDEVYMSKESINAYLYSKDDPSLPQDHPKRLFMNRYNGYLNSDCFPKDSEMKFLYETEELLKFVSACLGISPIYRWADPLACHAYNVMKPEGILPWHFDSCEFTLSLMIQKPAKGGIFEYCPNIREPGNENFEEVKKVLDGDRKRVRQLELEPGDLQIFKGRFTLHRVTKIEGNCSRYLAIPAYVLDPWRVNTPEHSRTIYGKVLPIHIERNKVRSDGLAD</sequence>